<feature type="transmembrane region" description="Helical" evidence="1">
    <location>
        <begin position="118"/>
        <end position="137"/>
    </location>
</feature>
<comment type="caution">
    <text evidence="2">The sequence shown here is derived from an EMBL/GenBank/DDBJ whole genome shotgun (WGS) entry which is preliminary data.</text>
</comment>
<dbReference type="Proteomes" id="UP001331761">
    <property type="component" value="Unassembled WGS sequence"/>
</dbReference>
<dbReference type="SUPFAM" id="SSF81321">
    <property type="entry name" value="Family A G protein-coupled receptor-like"/>
    <property type="match status" value="1"/>
</dbReference>
<feature type="transmembrane region" description="Helical" evidence="1">
    <location>
        <begin position="70"/>
        <end position="97"/>
    </location>
</feature>
<sequence length="319" mass="35416">MSHNFPQTVAEVSLGAAYIFVVSAIVTSKRKVFKNAFYTLFVATGIADIFAIYISIFFRVVRQNGVGPEIQYLISICVVVSGVTFFGHMIGNLIIAINRYSALCLMKKYDKIWTRKNVGIIVVLQYAAAFTAVSPLIGTKLVYTPNADGTYTFAGLEERADLINKYTAFGVCVTYASASVAVNIRLIMEWHRLSKLGASRYGRQEKGLLFYALFVFASSMLMCAQQFLKVFAIYTGNEKLKLWVSMQWFWINDLMISIPPFFILLLSAELRKVIVGIILCKSCGNSGIATNVTRTSHHSALGRDSSTNVRGTTDIVSTF</sequence>
<dbReference type="InterPro" id="IPR019426">
    <property type="entry name" value="7TM_GPCR_serpentine_rcpt_Srv"/>
</dbReference>
<evidence type="ECO:0008006" key="4">
    <source>
        <dbReference type="Google" id="ProtNLM"/>
    </source>
</evidence>
<dbReference type="EMBL" id="WIXE01017942">
    <property type="protein sequence ID" value="KAK5971329.1"/>
    <property type="molecule type" value="Genomic_DNA"/>
</dbReference>
<reference evidence="2 3" key="1">
    <citation type="submission" date="2019-10" db="EMBL/GenBank/DDBJ databases">
        <title>Assembly and Annotation for the nematode Trichostrongylus colubriformis.</title>
        <authorList>
            <person name="Martin J."/>
        </authorList>
    </citation>
    <scope>NUCLEOTIDE SEQUENCE [LARGE SCALE GENOMIC DNA]</scope>
    <source>
        <strain evidence="2">G859</strain>
        <tissue evidence="2">Whole worm</tissue>
    </source>
</reference>
<organism evidence="2 3">
    <name type="scientific">Trichostrongylus colubriformis</name>
    <name type="common">Black scour worm</name>
    <dbReference type="NCBI Taxonomy" id="6319"/>
    <lineage>
        <taxon>Eukaryota</taxon>
        <taxon>Metazoa</taxon>
        <taxon>Ecdysozoa</taxon>
        <taxon>Nematoda</taxon>
        <taxon>Chromadorea</taxon>
        <taxon>Rhabditida</taxon>
        <taxon>Rhabditina</taxon>
        <taxon>Rhabditomorpha</taxon>
        <taxon>Strongyloidea</taxon>
        <taxon>Trichostrongylidae</taxon>
        <taxon>Trichostrongylus</taxon>
    </lineage>
</organism>
<accession>A0AAN8J034</accession>
<feature type="transmembrane region" description="Helical" evidence="1">
    <location>
        <begin position="6"/>
        <end position="26"/>
    </location>
</feature>
<keyword evidence="1" id="KW-1133">Transmembrane helix</keyword>
<dbReference type="Pfam" id="PF10323">
    <property type="entry name" value="7TM_GPCR_Srv"/>
    <property type="match status" value="1"/>
</dbReference>
<name>A0AAN8J034_TRICO</name>
<evidence type="ECO:0000256" key="1">
    <source>
        <dbReference type="SAM" id="Phobius"/>
    </source>
</evidence>
<keyword evidence="1" id="KW-0472">Membrane</keyword>
<dbReference type="PANTHER" id="PTHR31552">
    <property type="entry name" value="SERPENTINE RECEPTOR CLASS GAMMA"/>
    <property type="match status" value="1"/>
</dbReference>
<evidence type="ECO:0000313" key="3">
    <source>
        <dbReference type="Proteomes" id="UP001331761"/>
    </source>
</evidence>
<feature type="transmembrane region" description="Helical" evidence="1">
    <location>
        <begin position="248"/>
        <end position="268"/>
    </location>
</feature>
<dbReference type="Gene3D" id="1.20.1070.10">
    <property type="entry name" value="Rhodopsin 7-helix transmembrane proteins"/>
    <property type="match status" value="1"/>
</dbReference>
<keyword evidence="3" id="KW-1185">Reference proteome</keyword>
<protein>
    <recommendedName>
        <fullName evidence="4">Serpentine receptor class gamma</fullName>
    </recommendedName>
</protein>
<feature type="transmembrane region" description="Helical" evidence="1">
    <location>
        <begin position="166"/>
        <end position="187"/>
    </location>
</feature>
<feature type="transmembrane region" description="Helical" evidence="1">
    <location>
        <begin position="38"/>
        <end position="58"/>
    </location>
</feature>
<feature type="transmembrane region" description="Helical" evidence="1">
    <location>
        <begin position="208"/>
        <end position="228"/>
    </location>
</feature>
<gene>
    <name evidence="2" type="ORF">GCK32_000716</name>
</gene>
<dbReference type="AlphaFoldDB" id="A0AAN8J034"/>
<proteinExistence type="predicted"/>
<keyword evidence="1" id="KW-0812">Transmembrane</keyword>
<evidence type="ECO:0000313" key="2">
    <source>
        <dbReference type="EMBL" id="KAK5971329.1"/>
    </source>
</evidence>